<dbReference type="OMA" id="NWGYGTP"/>
<dbReference type="GO" id="GO:0005543">
    <property type="term" value="F:phospholipid binding"/>
    <property type="evidence" value="ECO:0007669"/>
    <property type="project" value="TreeGrafter"/>
</dbReference>
<dbReference type="GO" id="GO:0030162">
    <property type="term" value="P:regulation of proteolysis"/>
    <property type="evidence" value="ECO:0007669"/>
    <property type="project" value="TreeGrafter"/>
</dbReference>
<protein>
    <submittedName>
        <fullName evidence="2">Phosphatidylethanolamine-binding protein</fullName>
    </submittedName>
</protein>
<sequence length="182" mass="20426">MPLVTNEMNIQSAFNKAGITELLPRDFNPQVMVQVQYPGSGDEVAMGNTLEIGKTQEVPRVMFIPTDDNTQYTLLLVDPDAPSKSDPKFGPYRHWVVGNIPGSTGLVETNTANELTPYMGPAPPPGSGPHRYIFLLYRQTREQHSFTPLNVQDRSKFSFSNFAQENQLELIGANFFYAERKE</sequence>
<evidence type="ECO:0000313" key="2">
    <source>
        <dbReference type="EMBL" id="ORY95615.1"/>
    </source>
</evidence>
<reference evidence="2 3" key="1">
    <citation type="submission" date="2016-07" db="EMBL/GenBank/DDBJ databases">
        <title>Pervasive Adenine N6-methylation of Active Genes in Fungi.</title>
        <authorList>
            <consortium name="DOE Joint Genome Institute"/>
            <person name="Mondo S.J."/>
            <person name="Dannebaum R.O."/>
            <person name="Kuo R.C."/>
            <person name="Labutti K."/>
            <person name="Haridas S."/>
            <person name="Kuo A."/>
            <person name="Salamov A."/>
            <person name="Ahrendt S.R."/>
            <person name="Lipzen A."/>
            <person name="Sullivan W."/>
            <person name="Andreopoulos W.B."/>
            <person name="Clum A."/>
            <person name="Lindquist E."/>
            <person name="Daum C."/>
            <person name="Ramamoorthy G.K."/>
            <person name="Gryganskyi A."/>
            <person name="Culley D."/>
            <person name="Magnuson J.K."/>
            <person name="James T.Y."/>
            <person name="O'Malley M.A."/>
            <person name="Stajich J.E."/>
            <person name="Spatafora J.W."/>
            <person name="Visel A."/>
            <person name="Grigoriev I.V."/>
        </authorList>
    </citation>
    <scope>NUCLEOTIDE SEQUENCE [LARGE SCALE GENOMIC DNA]</scope>
    <source>
        <strain evidence="2 3">NRRL 2496</strain>
    </source>
</reference>
<dbReference type="EMBL" id="MCGN01000006">
    <property type="protein sequence ID" value="ORY95615.1"/>
    <property type="molecule type" value="Genomic_DNA"/>
</dbReference>
<evidence type="ECO:0000313" key="3">
    <source>
        <dbReference type="Proteomes" id="UP000242180"/>
    </source>
</evidence>
<dbReference type="InterPro" id="IPR035810">
    <property type="entry name" value="PEBP_euk"/>
</dbReference>
<dbReference type="PANTHER" id="PTHR11362:SF148">
    <property type="entry name" value="CARBOXYPEPTIDASE Y INHIBITOR"/>
    <property type="match status" value="1"/>
</dbReference>
<dbReference type="InterPro" id="IPR008914">
    <property type="entry name" value="PEBP"/>
</dbReference>
<dbReference type="SUPFAM" id="SSF49777">
    <property type="entry name" value="PEBP-like"/>
    <property type="match status" value="1"/>
</dbReference>
<dbReference type="Gene3D" id="3.90.280.10">
    <property type="entry name" value="PEBP-like"/>
    <property type="match status" value="1"/>
</dbReference>
<name>A0A1X2HAE3_SYNRA</name>
<dbReference type="PROSITE" id="PS01220">
    <property type="entry name" value="PBP"/>
    <property type="match status" value="1"/>
</dbReference>
<dbReference type="STRING" id="13706.A0A1X2HAE3"/>
<accession>A0A1X2HAE3</accession>
<gene>
    <name evidence="2" type="ORF">BCR43DRAFT_459459</name>
</gene>
<dbReference type="Pfam" id="PF01161">
    <property type="entry name" value="PBP"/>
    <property type="match status" value="1"/>
</dbReference>
<dbReference type="AlphaFoldDB" id="A0A1X2HAE3"/>
<dbReference type="GO" id="GO:0030414">
    <property type="term" value="F:peptidase inhibitor activity"/>
    <property type="evidence" value="ECO:0007669"/>
    <property type="project" value="TreeGrafter"/>
</dbReference>
<keyword evidence="3" id="KW-1185">Reference proteome</keyword>
<evidence type="ECO:0000256" key="1">
    <source>
        <dbReference type="ARBA" id="ARBA00007091"/>
    </source>
</evidence>
<dbReference type="PANTHER" id="PTHR11362">
    <property type="entry name" value="PHOSPHATIDYLETHANOLAMINE-BINDING PROTEIN"/>
    <property type="match status" value="1"/>
</dbReference>
<dbReference type="GO" id="GO:0046578">
    <property type="term" value="P:regulation of Ras protein signal transduction"/>
    <property type="evidence" value="ECO:0007669"/>
    <property type="project" value="TreeGrafter"/>
</dbReference>
<dbReference type="CDD" id="cd00866">
    <property type="entry name" value="PEBP_euk"/>
    <property type="match status" value="1"/>
</dbReference>
<dbReference type="InParanoid" id="A0A1X2HAE3"/>
<dbReference type="InterPro" id="IPR001858">
    <property type="entry name" value="Phosphatidylethanolamine-bd_CS"/>
</dbReference>
<proteinExistence type="inferred from homology"/>
<comment type="caution">
    <text evidence="2">The sequence shown here is derived from an EMBL/GenBank/DDBJ whole genome shotgun (WGS) entry which is preliminary data.</text>
</comment>
<dbReference type="Proteomes" id="UP000242180">
    <property type="component" value="Unassembled WGS sequence"/>
</dbReference>
<comment type="similarity">
    <text evidence="1">Belongs to the phosphatidylethanolamine-binding protein family.</text>
</comment>
<dbReference type="OrthoDB" id="2506647at2759"/>
<organism evidence="2 3">
    <name type="scientific">Syncephalastrum racemosum</name>
    <name type="common">Filamentous fungus</name>
    <dbReference type="NCBI Taxonomy" id="13706"/>
    <lineage>
        <taxon>Eukaryota</taxon>
        <taxon>Fungi</taxon>
        <taxon>Fungi incertae sedis</taxon>
        <taxon>Mucoromycota</taxon>
        <taxon>Mucoromycotina</taxon>
        <taxon>Mucoromycetes</taxon>
        <taxon>Mucorales</taxon>
        <taxon>Syncephalastraceae</taxon>
        <taxon>Syncephalastrum</taxon>
    </lineage>
</organism>
<dbReference type="InterPro" id="IPR036610">
    <property type="entry name" value="PEBP-like_sf"/>
</dbReference>